<comment type="caution">
    <text evidence="3">The sequence shown here is derived from an EMBL/GenBank/DDBJ whole genome shotgun (WGS) entry which is preliminary data.</text>
</comment>
<dbReference type="PANTHER" id="PTHR46769:SF2">
    <property type="entry name" value="FIBROCYSTIN-L ISOFORM 2 PRECURSOR-RELATED"/>
    <property type="match status" value="1"/>
</dbReference>
<evidence type="ECO:0000259" key="2">
    <source>
        <dbReference type="PROSITE" id="PS50853"/>
    </source>
</evidence>
<dbReference type="CDD" id="cd00603">
    <property type="entry name" value="IPT_PCSR"/>
    <property type="match status" value="1"/>
</dbReference>
<name>A0ABS6G246_9FIRM</name>
<proteinExistence type="predicted"/>
<dbReference type="InterPro" id="IPR003961">
    <property type="entry name" value="FN3_dom"/>
</dbReference>
<feature type="domain" description="Fibronectin type-III" evidence="2">
    <location>
        <begin position="1797"/>
        <end position="1884"/>
    </location>
</feature>
<evidence type="ECO:0000313" key="4">
    <source>
        <dbReference type="Proteomes" id="UP000779508"/>
    </source>
</evidence>
<dbReference type="CDD" id="cd00102">
    <property type="entry name" value="IPT"/>
    <property type="match status" value="2"/>
</dbReference>
<dbReference type="InterPro" id="IPR052387">
    <property type="entry name" value="Fibrocystin"/>
</dbReference>
<sequence length="2092" mass="228543">MKQWKRFTGIFLIIAMLLVESVTIVSAADIGGESTVTKIKYQVVRDENYNITQALVEFTGVNLLNKVVLFSTNEGTKAMGNKVLQYENFIQYSFTAEEVRSFTGEVRIGTGSFDLGIGNFPTIDSTTKIINTSNNDNLIINGRNLDQIGDSGDYTIRGEYGKAGQFKTFPAGSATKIEINGATPPGDRGLQNIRIVKEKKSGVSLDPEIIVEYNYNNVFSFISDIPINKDIEMYPNTGARGDQFYLRSSEFTKAYDVYLFKSLDGTEGFSSKNKAVFKGFIPVSATNEQALLTMEVPQGVELGSHYVVLAETINGQVVAQKVIEKSGEPVKYTVVDATTSPRIDNVYPGRGPDIGGTPVGIEGRNLLTSSINPSDLIIDYANKTIELSGDKQIVTVDYASATYQGVPATVKRSIKVQIGNKATFQETDTNIPRVEIGANDKLYVITPKVDDANISPNKEVLLEITTIVTETSGKEYVFQERAVWNKHFVFEPSSLIPTVDSVTPSKVQLVDGGLKDDTLFSIKGKNFLVNRYIDGDGKTIVNYPSVLVKTANDVDTNNYEIMIKKQNDKAVAYFRALDGQLKEIEGAEIVVLDDSDRLIDGTVGREVGTRILVRIPKDVAASIGTKNLQITNPTRESNEFGQSGIKIDALEFVVTNDSPEIDEVVPNIVPVEGGQEIQVKGSNFLEGVKVFIDGKEVTGVNREIAPGGNKFILKFKAPKGREGVTQLLVMNPSGGMAMAEFIYVETLQKDPKIISFSPNKGGNGTLVYIKGDNFLKPDPTARDTSGIGIYRLIGTRVLLDGRDVNEYYTEGNNITLQYYTSKAGNLLKVVDGTVKLADYYNSVILKDADNKYYTFDIDTADRIILTDGMQSTYRLTNHRDGAFTAIKNGAEYKIEIKPGTDTEPDSLVITRGGEETILNVMTPYKVEDGEITGNRVRVISRNEITFVVPQLGTEKWYDLSVQNPDTKIDTRTGQNGFYYFKQPKKNPTIIDVNPPQGSSDGGYTVIINGSDFEDNGIDKSRVFVGGVEVPKTDLVVGTDKNTITITKMPAYPGDLKQEVENGRKTVPIVIVNSDGGNAYLMEGFTYVIPTSNPKINRIAPDQGNAAGGEVVRIFGSDFRFFEPYEDANGNAKYDKGEKFVNINGDKDADGNDLWTDLEGKNVEDLTDDDKKILPRVYFGKGQGEIIEFADGYLVVKVPKGTKGAVDVFVVNNDFGVSNKVKFTYLASNPKIDNIIPPQGKKQGMDKIEINGSGFANSKIEIYKEGTKDNVTQNVYSVEMPLVHFGDIGDIKTVNGVKVANISNRQIPVADISGLGGGIINGKAKVTIGNINVNYDATAASRQVTLSIKEDDKTFQFVINGYDDSVKYVDIRSLKDSEGNSYTNGYELIRLEVDSLERKLIVERGYAPYHEKMTSNDRQISLYTPSHYAIGTVPVTVINPDGGTATGKFEYKNPDSKPRITNLTKEGDLPTKETINGKEVLVLRMTYKGGNTVSVIGEDFREGAEIFISDIAHITKDSKNDLTYNLPNRLTFVMPNVGENALGKLHKVVVSNEDGASASSDENNPPIYILFVKGETAPAIEKITPDAGPATGGTTVKIEGKDFREKIEGFSGKLTVYFGDKKVPDNNVRFIDTRTISVIVPPGIPGTVEVKVENPDGELSNPNGTYTYLSNPKITAVVDPLDPSERAPISVISVLGGQEIKLKGAGFMEGAKVYFAPKITPAKESELGNANIIYIDGKPYILEEGTEGTEYKWINSETVTIKTPQGKTDSFGVIVVNPDKGASPIYTNLTYGLPEIAAPSGVVAELVYDRFIRVHWNAVTGATEYEIFVVIDDKNTELIGSTELTSFAYNDLEPRTRYRFIVKAVGDFGSSKPSMESNTVRTGSEVGPPDEDGGLAENTTMSKTGNTADVVIGTKDRSRGTIVIDLTRGALAGSKELVVSIPASVVVDNDSRNIQVIGKDFSLQLQTAVFNVANVRDNRNKADAGVRFVIAEDTGNTQVLSGNQLSTVYNLEASTYVGQTTSPIDYLASAMSFTLDYDEQKASLRKLTELDFNYFDPVKNTWEPLGTSSKNWIGSASSSVIRLGKYAIIGSRR</sequence>
<reference evidence="3 4" key="1">
    <citation type="submission" date="2021-06" db="EMBL/GenBank/DDBJ databases">
        <authorList>
            <person name="Sun Q."/>
            <person name="Li D."/>
        </authorList>
    </citation>
    <scope>NUCLEOTIDE SEQUENCE [LARGE SCALE GENOMIC DNA]</scope>
    <source>
        <strain evidence="3 4">MSJ-5</strain>
    </source>
</reference>
<evidence type="ECO:0000256" key="1">
    <source>
        <dbReference type="ARBA" id="ARBA00022729"/>
    </source>
</evidence>
<dbReference type="PROSITE" id="PS50853">
    <property type="entry name" value="FN3"/>
    <property type="match status" value="1"/>
</dbReference>
<dbReference type="EMBL" id="JAHLQK010000003">
    <property type="protein sequence ID" value="MBU5676540.1"/>
    <property type="molecule type" value="Genomic_DNA"/>
</dbReference>
<gene>
    <name evidence="3" type="ORF">KQI88_08935</name>
</gene>
<keyword evidence="4" id="KW-1185">Reference proteome</keyword>
<dbReference type="RefSeq" id="WP_216416392.1">
    <property type="nucleotide sequence ID" value="NZ_JAHLQK010000003.1"/>
</dbReference>
<keyword evidence="1" id="KW-0732">Signal</keyword>
<organism evidence="3 4">
    <name type="scientific">Alkaliphilus flagellatus</name>
    <dbReference type="NCBI Taxonomy" id="2841507"/>
    <lineage>
        <taxon>Bacteria</taxon>
        <taxon>Bacillati</taxon>
        <taxon>Bacillota</taxon>
        <taxon>Clostridia</taxon>
        <taxon>Peptostreptococcales</taxon>
        <taxon>Natronincolaceae</taxon>
        <taxon>Alkaliphilus</taxon>
    </lineage>
</organism>
<evidence type="ECO:0000313" key="3">
    <source>
        <dbReference type="EMBL" id="MBU5676540.1"/>
    </source>
</evidence>
<protein>
    <submittedName>
        <fullName evidence="3">IPT/TIG domain-containing protein</fullName>
    </submittedName>
</protein>
<dbReference type="Proteomes" id="UP000779508">
    <property type="component" value="Unassembled WGS sequence"/>
</dbReference>
<dbReference type="Pfam" id="PF01833">
    <property type="entry name" value="TIG"/>
    <property type="match status" value="4"/>
</dbReference>
<dbReference type="SMART" id="SM00429">
    <property type="entry name" value="IPT"/>
    <property type="match status" value="5"/>
</dbReference>
<accession>A0ABS6G246</accession>
<dbReference type="PANTHER" id="PTHR46769">
    <property type="entry name" value="POLYCYSTIC KIDNEY AND HEPATIC DISEASE 1 (AUTOSOMAL RECESSIVE)-LIKE 1"/>
    <property type="match status" value="1"/>
</dbReference>
<dbReference type="SMART" id="SM00060">
    <property type="entry name" value="FN3"/>
    <property type="match status" value="1"/>
</dbReference>
<dbReference type="InterPro" id="IPR002909">
    <property type="entry name" value="IPT_dom"/>
</dbReference>
<dbReference type="CDD" id="cd00063">
    <property type="entry name" value="FN3"/>
    <property type="match status" value="1"/>
</dbReference>